<keyword evidence="1" id="KW-1133">Transmembrane helix</keyword>
<evidence type="ECO:0000313" key="3">
    <source>
        <dbReference type="Proteomes" id="UP000315471"/>
    </source>
</evidence>
<gene>
    <name evidence="2" type="ORF">Q31b_11860</name>
</gene>
<keyword evidence="1" id="KW-0472">Membrane</keyword>
<keyword evidence="3" id="KW-1185">Reference proteome</keyword>
<dbReference type="AlphaFoldDB" id="A0A5C6EAV0"/>
<comment type="caution">
    <text evidence="2">The sequence shown here is derived from an EMBL/GenBank/DDBJ whole genome shotgun (WGS) entry which is preliminary data.</text>
</comment>
<dbReference type="SUPFAM" id="SSF54523">
    <property type="entry name" value="Pili subunits"/>
    <property type="match status" value="1"/>
</dbReference>
<protein>
    <recommendedName>
        <fullName evidence="4">Pseudopilin GspJ</fullName>
    </recommendedName>
</protein>
<sequence>MIRHRQFSGYTILELMISLALLGTLMMVAWSILGSYRVAEQRGWNQAYQMSMIRVTRSQLESDAACLAQPYQPPSALDGEPISGEFRLFKGDANGFSVDILPPFDPLPWLDEMTRGAEPITSTTDAMNLENHSLSTALDPLTIHHLTYEIIADKSSDDDEEVFQLQRRLSPIDRWNDATQTLDVDRILSTADLYRMGDEEDVITNRSSATRTSRIRNLVAARFRYSDGNEWTDQWDSQLKGQLPRAIEFCFDFPSASNPYRIDPPAESSVEDISLDGQWDDPSVTQDVASLESTATVSADGDALQRDVRIVVFVSGSAACLSCGELR</sequence>
<name>A0A5C6EAV0_9BACT</name>
<dbReference type="RefSeq" id="WP_146598609.1">
    <property type="nucleotide sequence ID" value="NZ_SJPY01000001.1"/>
</dbReference>
<dbReference type="EMBL" id="SJPY01000001">
    <property type="protein sequence ID" value="TWU46008.1"/>
    <property type="molecule type" value="Genomic_DNA"/>
</dbReference>
<reference evidence="2 3" key="1">
    <citation type="submission" date="2019-02" db="EMBL/GenBank/DDBJ databases">
        <title>Deep-cultivation of Planctomycetes and their phenomic and genomic characterization uncovers novel biology.</title>
        <authorList>
            <person name="Wiegand S."/>
            <person name="Jogler M."/>
            <person name="Boedeker C."/>
            <person name="Pinto D."/>
            <person name="Vollmers J."/>
            <person name="Rivas-Marin E."/>
            <person name="Kohn T."/>
            <person name="Peeters S.H."/>
            <person name="Heuer A."/>
            <person name="Rast P."/>
            <person name="Oberbeckmann S."/>
            <person name="Bunk B."/>
            <person name="Jeske O."/>
            <person name="Meyerdierks A."/>
            <person name="Storesund J.E."/>
            <person name="Kallscheuer N."/>
            <person name="Luecker S."/>
            <person name="Lage O.M."/>
            <person name="Pohl T."/>
            <person name="Merkel B.J."/>
            <person name="Hornburger P."/>
            <person name="Mueller R.-W."/>
            <person name="Bruemmer F."/>
            <person name="Labrenz M."/>
            <person name="Spormann A.M."/>
            <person name="Op Den Camp H."/>
            <person name="Overmann J."/>
            <person name="Amann R."/>
            <person name="Jetten M.S.M."/>
            <person name="Mascher T."/>
            <person name="Medema M.H."/>
            <person name="Devos D.P."/>
            <person name="Kaster A.-K."/>
            <person name="Ovreas L."/>
            <person name="Rohde M."/>
            <person name="Galperin M.Y."/>
            <person name="Jogler C."/>
        </authorList>
    </citation>
    <scope>NUCLEOTIDE SEQUENCE [LARGE SCALE GENOMIC DNA]</scope>
    <source>
        <strain evidence="2 3">Q31b</strain>
    </source>
</reference>
<accession>A0A5C6EAV0</accession>
<dbReference type="Pfam" id="PF07963">
    <property type="entry name" value="N_methyl"/>
    <property type="match status" value="1"/>
</dbReference>
<dbReference type="InterPro" id="IPR045584">
    <property type="entry name" value="Pilin-like"/>
</dbReference>
<evidence type="ECO:0000313" key="2">
    <source>
        <dbReference type="EMBL" id="TWU46008.1"/>
    </source>
</evidence>
<evidence type="ECO:0008006" key="4">
    <source>
        <dbReference type="Google" id="ProtNLM"/>
    </source>
</evidence>
<feature type="transmembrane region" description="Helical" evidence="1">
    <location>
        <begin position="12"/>
        <end position="33"/>
    </location>
</feature>
<dbReference type="OrthoDB" id="9812770at2"/>
<proteinExistence type="predicted"/>
<dbReference type="Gene3D" id="2.10.70.20">
    <property type="entry name" value="gspk-gspi-gspj complex like domains"/>
    <property type="match status" value="1"/>
</dbReference>
<evidence type="ECO:0000256" key="1">
    <source>
        <dbReference type="SAM" id="Phobius"/>
    </source>
</evidence>
<dbReference type="InterPro" id="IPR012902">
    <property type="entry name" value="N_methyl_site"/>
</dbReference>
<keyword evidence="1" id="KW-0812">Transmembrane</keyword>
<organism evidence="2 3">
    <name type="scientific">Novipirellula aureliae</name>
    <dbReference type="NCBI Taxonomy" id="2527966"/>
    <lineage>
        <taxon>Bacteria</taxon>
        <taxon>Pseudomonadati</taxon>
        <taxon>Planctomycetota</taxon>
        <taxon>Planctomycetia</taxon>
        <taxon>Pirellulales</taxon>
        <taxon>Pirellulaceae</taxon>
        <taxon>Novipirellula</taxon>
    </lineage>
</organism>
<dbReference type="Proteomes" id="UP000315471">
    <property type="component" value="Unassembled WGS sequence"/>
</dbReference>